<dbReference type="Pfam" id="PF23598">
    <property type="entry name" value="LRR_14"/>
    <property type="match status" value="1"/>
</dbReference>
<evidence type="ECO:0000256" key="12">
    <source>
        <dbReference type="ARBA" id="ARBA00022840"/>
    </source>
</evidence>
<dbReference type="EC" id="2.7.11.1" evidence="3"/>
<dbReference type="Gene3D" id="3.30.200.20">
    <property type="entry name" value="Phosphorylase Kinase, domain 1"/>
    <property type="match status" value="1"/>
</dbReference>
<evidence type="ECO:0000256" key="10">
    <source>
        <dbReference type="ARBA" id="ARBA00022741"/>
    </source>
</evidence>
<dbReference type="SUPFAM" id="SSF52058">
    <property type="entry name" value="L domain-like"/>
    <property type="match status" value="2"/>
</dbReference>
<feature type="signal peptide" evidence="19">
    <location>
        <begin position="1"/>
        <end position="32"/>
    </location>
</feature>
<gene>
    <name evidence="21" type="ORF">GOP47_0008322</name>
</gene>
<dbReference type="Gene3D" id="1.10.510.10">
    <property type="entry name" value="Transferase(Phosphotransferase) domain 1"/>
    <property type="match status" value="1"/>
</dbReference>
<dbReference type="InterPro" id="IPR032675">
    <property type="entry name" value="LRR_dom_sf"/>
</dbReference>
<comment type="caution">
    <text evidence="21">The sequence shown here is derived from an EMBL/GenBank/DDBJ whole genome shotgun (WGS) entry which is preliminary data.</text>
</comment>
<dbReference type="FunFam" id="3.80.10.10:FF:000383">
    <property type="entry name" value="Leucine-rich repeat receptor protein kinase EMS1"/>
    <property type="match status" value="1"/>
</dbReference>
<keyword evidence="13 18" id="KW-1133">Transmembrane helix</keyword>
<dbReference type="FunFam" id="1.10.510.10:FF:000453">
    <property type="entry name" value="LRR receptor-like serine/threonine-protein kinase HSL2"/>
    <property type="match status" value="1"/>
</dbReference>
<comment type="subcellular location">
    <subcellularLocation>
        <location evidence="1">Membrane</location>
        <topology evidence="1">Single-pass type I membrane protein</topology>
    </subcellularLocation>
</comment>
<dbReference type="AlphaFoldDB" id="A0A9D4UZI6"/>
<feature type="domain" description="Protein kinase" evidence="20">
    <location>
        <begin position="633"/>
        <end position="918"/>
    </location>
</feature>
<evidence type="ECO:0000259" key="20">
    <source>
        <dbReference type="PROSITE" id="PS50011"/>
    </source>
</evidence>
<feature type="transmembrane region" description="Helical" evidence="18">
    <location>
        <begin position="566"/>
        <end position="592"/>
    </location>
</feature>
<keyword evidence="15" id="KW-0675">Receptor</keyword>
<dbReference type="InterPro" id="IPR000719">
    <property type="entry name" value="Prot_kinase_dom"/>
</dbReference>
<keyword evidence="22" id="KW-1185">Reference proteome</keyword>
<evidence type="ECO:0000256" key="16">
    <source>
        <dbReference type="ARBA" id="ARBA00023180"/>
    </source>
</evidence>
<name>A0A9D4UZI6_ADICA</name>
<dbReference type="CDD" id="cd14066">
    <property type="entry name" value="STKc_IRAK"/>
    <property type="match status" value="1"/>
</dbReference>
<dbReference type="PANTHER" id="PTHR45974">
    <property type="entry name" value="RECEPTOR-LIKE PROTEIN 55"/>
    <property type="match status" value="1"/>
</dbReference>
<evidence type="ECO:0000256" key="3">
    <source>
        <dbReference type="ARBA" id="ARBA00012513"/>
    </source>
</evidence>
<dbReference type="InterPro" id="IPR008271">
    <property type="entry name" value="Ser/Thr_kinase_AS"/>
</dbReference>
<dbReference type="InterPro" id="IPR055414">
    <property type="entry name" value="LRR_R13L4/SHOC2-like"/>
</dbReference>
<evidence type="ECO:0000256" key="13">
    <source>
        <dbReference type="ARBA" id="ARBA00022989"/>
    </source>
</evidence>
<dbReference type="InterPro" id="IPR001245">
    <property type="entry name" value="Ser-Thr/Tyr_kinase_cat_dom"/>
</dbReference>
<evidence type="ECO:0000256" key="14">
    <source>
        <dbReference type="ARBA" id="ARBA00023136"/>
    </source>
</evidence>
<evidence type="ECO:0000256" key="11">
    <source>
        <dbReference type="ARBA" id="ARBA00022777"/>
    </source>
</evidence>
<proteinExistence type="inferred from homology"/>
<organism evidence="21 22">
    <name type="scientific">Adiantum capillus-veneris</name>
    <name type="common">Maidenhair fern</name>
    <dbReference type="NCBI Taxonomy" id="13818"/>
    <lineage>
        <taxon>Eukaryota</taxon>
        <taxon>Viridiplantae</taxon>
        <taxon>Streptophyta</taxon>
        <taxon>Embryophyta</taxon>
        <taxon>Tracheophyta</taxon>
        <taxon>Polypodiopsida</taxon>
        <taxon>Polypodiidae</taxon>
        <taxon>Polypodiales</taxon>
        <taxon>Pteridineae</taxon>
        <taxon>Pteridaceae</taxon>
        <taxon>Vittarioideae</taxon>
        <taxon>Adiantum</taxon>
    </lineage>
</organism>
<comment type="similarity">
    <text evidence="2">Belongs to the protein kinase superfamily. Ser/Thr protein kinase family.</text>
</comment>
<keyword evidence="12 17" id="KW-0067">ATP-binding</keyword>
<dbReference type="InterPro" id="IPR013210">
    <property type="entry name" value="LRR_N_plant-typ"/>
</dbReference>
<dbReference type="FunFam" id="3.80.10.10:FF:000129">
    <property type="entry name" value="Leucine-rich repeat receptor-like kinase"/>
    <property type="match status" value="1"/>
</dbReference>
<protein>
    <recommendedName>
        <fullName evidence="3">non-specific serine/threonine protein kinase</fullName>
        <ecNumber evidence="3">2.7.11.1</ecNumber>
    </recommendedName>
</protein>
<dbReference type="GO" id="GO:0016020">
    <property type="term" value="C:membrane"/>
    <property type="evidence" value="ECO:0007669"/>
    <property type="project" value="UniProtKB-SubCell"/>
</dbReference>
<dbReference type="GO" id="GO:0005524">
    <property type="term" value="F:ATP binding"/>
    <property type="evidence" value="ECO:0007669"/>
    <property type="project" value="UniProtKB-UniRule"/>
</dbReference>
<evidence type="ECO:0000313" key="21">
    <source>
        <dbReference type="EMBL" id="KAI5076257.1"/>
    </source>
</evidence>
<keyword evidence="10 17" id="KW-0547">Nucleotide-binding</keyword>
<evidence type="ECO:0000256" key="9">
    <source>
        <dbReference type="ARBA" id="ARBA00022737"/>
    </source>
</evidence>
<evidence type="ECO:0000256" key="17">
    <source>
        <dbReference type="PROSITE-ProRule" id="PRU10141"/>
    </source>
</evidence>
<keyword evidence="9" id="KW-0677">Repeat</keyword>
<dbReference type="Gene3D" id="3.80.10.10">
    <property type="entry name" value="Ribonuclease Inhibitor"/>
    <property type="match status" value="2"/>
</dbReference>
<reference evidence="21" key="1">
    <citation type="submission" date="2021-01" db="EMBL/GenBank/DDBJ databases">
        <title>Adiantum capillus-veneris genome.</title>
        <authorList>
            <person name="Fang Y."/>
            <person name="Liao Q."/>
        </authorList>
    </citation>
    <scope>NUCLEOTIDE SEQUENCE</scope>
    <source>
        <strain evidence="21">H3</strain>
        <tissue evidence="21">Leaf</tissue>
    </source>
</reference>
<dbReference type="OrthoDB" id="2020077at2759"/>
<evidence type="ECO:0000256" key="5">
    <source>
        <dbReference type="ARBA" id="ARBA00022614"/>
    </source>
</evidence>
<keyword evidence="7 18" id="KW-0812">Transmembrane</keyword>
<dbReference type="PROSITE" id="PS50011">
    <property type="entry name" value="PROTEIN_KINASE_DOM"/>
    <property type="match status" value="1"/>
</dbReference>
<sequence length="965" mass="105700">MQLASHAAINSHHTFLIACALFLAAMHKAAHGVSDPTEVTSLLAMKESIGDGLNRLSNWMGDDPCETPRWTGVYCAPIDGTQYISELRLMNMNFTGILAPHVGNLTHLSILNLMWNTLQGPIPPEIGKLNNLSLLLFDGNEFSGTLPPELGNLSKLNRLQIDSNNLSGPLPPSLQGLSSVRHIHLNNNSLTGNIPKELGQLPQLLHLLLDNNNLSGELPPALSNISTLVILQLDNNKFSGSIPSSYSTLVNLSKLSLRNCSLNGTIPDLSALPYLAYLDLSKNQLSGSLPSLRSPSDVLTTIDLSFNNLDGEVPSNYYSFLNLEFLILENNSLNGTFSANVLTHNAFPATQSILLFNLQYNNFSEFNPGGLSSVPNVTFRLFGNPVCNDVAGNAPLNSYCVQDSTAVLNLSDMTVATQDFALCSENACDEARGQEIVPGLLAQGTCDCVYPLVVGYRLKSPSFAVFPSYIDDFIAYVASGLRMEDYQVYVSHYRWEPGPRLRMTIKLFPDSSVHEFEQDQVEYLYSVFTSWSFTPNNTFGPYELLSFTIGFPYNDVSGSGIDGNSLSAGAVAGIVSAAVVFTIVVAAAMFVLRKHRHQYAVATKSGIKQHERIKVAGVKSFSYVDMARATNNFDNSMQVGQGGYGKVYRAIMNDGLVVAIKRAETGSLQGSKEFYTEIELLSRVHHRNLVSLIGYCDDEGEQMLVYEYMANGTLHDHLNSHSKAPLDFSTRLQVALGSAKGILYLHTEANPPIYHRDIKASNILLDEKRRAKVADFGISKLAPAADLEGDAGGYVSTVVKGTPGYLDPEYFYTHMLTDKSDVYSFGVVLLEIVTGMQPIYNGKNLVREVRRAKERGAMLEMVDSRMGVYPTECMFPLIELAILCSKDEMKLRPSIAEVVRTLTAIWQSTPLTDSSKFFSEASLEMEVDHAKRPSSSNPSLPSLASVPSMVTESLLSGAILEIYPR</sequence>
<dbReference type="InterPro" id="IPR011009">
    <property type="entry name" value="Kinase-like_dom_sf"/>
</dbReference>
<dbReference type="Pfam" id="PF08263">
    <property type="entry name" value="LRRNT_2"/>
    <property type="match status" value="1"/>
</dbReference>
<evidence type="ECO:0000256" key="15">
    <source>
        <dbReference type="ARBA" id="ARBA00023170"/>
    </source>
</evidence>
<keyword evidence="11" id="KW-0418">Kinase</keyword>
<dbReference type="EMBL" id="JABFUD020000008">
    <property type="protein sequence ID" value="KAI5076257.1"/>
    <property type="molecule type" value="Genomic_DNA"/>
</dbReference>
<dbReference type="PANTHER" id="PTHR45974:SF134">
    <property type="entry name" value="OS01G0960400 PROTEIN"/>
    <property type="match status" value="1"/>
</dbReference>
<dbReference type="Pfam" id="PF07714">
    <property type="entry name" value="PK_Tyr_Ser-Thr"/>
    <property type="match status" value="1"/>
</dbReference>
<keyword evidence="4" id="KW-0723">Serine/threonine-protein kinase</keyword>
<keyword evidence="6" id="KW-0808">Transferase</keyword>
<dbReference type="GO" id="GO:0004674">
    <property type="term" value="F:protein serine/threonine kinase activity"/>
    <property type="evidence" value="ECO:0007669"/>
    <property type="project" value="UniProtKB-KW"/>
</dbReference>
<dbReference type="Proteomes" id="UP000886520">
    <property type="component" value="Chromosome 8"/>
</dbReference>
<evidence type="ECO:0000256" key="6">
    <source>
        <dbReference type="ARBA" id="ARBA00022679"/>
    </source>
</evidence>
<feature type="binding site" evidence="17">
    <location>
        <position position="661"/>
    </location>
    <ligand>
        <name>ATP</name>
        <dbReference type="ChEBI" id="CHEBI:30616"/>
    </ligand>
</feature>
<keyword evidence="8 19" id="KW-0732">Signal</keyword>
<dbReference type="SUPFAM" id="SSF56112">
    <property type="entry name" value="Protein kinase-like (PK-like)"/>
    <property type="match status" value="1"/>
</dbReference>
<evidence type="ECO:0000256" key="8">
    <source>
        <dbReference type="ARBA" id="ARBA00022729"/>
    </source>
</evidence>
<evidence type="ECO:0000256" key="1">
    <source>
        <dbReference type="ARBA" id="ARBA00004479"/>
    </source>
</evidence>
<dbReference type="InterPro" id="IPR057597">
    <property type="entry name" value="ALE2_N"/>
</dbReference>
<evidence type="ECO:0000256" key="4">
    <source>
        <dbReference type="ARBA" id="ARBA00022527"/>
    </source>
</evidence>
<dbReference type="PROSITE" id="PS00107">
    <property type="entry name" value="PROTEIN_KINASE_ATP"/>
    <property type="match status" value="1"/>
</dbReference>
<dbReference type="Pfam" id="PF23180">
    <property type="entry name" value="ALE2_N"/>
    <property type="match status" value="1"/>
</dbReference>
<dbReference type="FunFam" id="3.30.200.20:FF:000328">
    <property type="entry name" value="Leucine-rich repeat protein kinase family protein"/>
    <property type="match status" value="1"/>
</dbReference>
<evidence type="ECO:0000313" key="22">
    <source>
        <dbReference type="Proteomes" id="UP000886520"/>
    </source>
</evidence>
<keyword evidence="5" id="KW-0433">Leucine-rich repeat</keyword>
<accession>A0A9D4UZI6</accession>
<feature type="chain" id="PRO_5038517799" description="non-specific serine/threonine protein kinase" evidence="19">
    <location>
        <begin position="33"/>
        <end position="965"/>
    </location>
</feature>
<evidence type="ECO:0000256" key="2">
    <source>
        <dbReference type="ARBA" id="ARBA00008684"/>
    </source>
</evidence>
<evidence type="ECO:0000256" key="19">
    <source>
        <dbReference type="SAM" id="SignalP"/>
    </source>
</evidence>
<dbReference type="SMART" id="SM00220">
    <property type="entry name" value="S_TKc"/>
    <property type="match status" value="1"/>
</dbReference>
<evidence type="ECO:0000256" key="7">
    <source>
        <dbReference type="ARBA" id="ARBA00022692"/>
    </source>
</evidence>
<dbReference type="PROSITE" id="PS00108">
    <property type="entry name" value="PROTEIN_KINASE_ST"/>
    <property type="match status" value="1"/>
</dbReference>
<keyword evidence="16" id="KW-0325">Glycoprotein</keyword>
<evidence type="ECO:0000256" key="18">
    <source>
        <dbReference type="SAM" id="Phobius"/>
    </source>
</evidence>
<dbReference type="InterPro" id="IPR017441">
    <property type="entry name" value="Protein_kinase_ATP_BS"/>
</dbReference>
<keyword evidence="14 18" id="KW-0472">Membrane</keyword>